<dbReference type="PANTHER" id="PTHR13031">
    <property type="entry name" value="RIBONUCLEASE P SUBUNIT P30"/>
    <property type="match status" value="1"/>
</dbReference>
<proteinExistence type="inferred from homology"/>
<keyword evidence="6" id="KW-1185">Reference proteome</keyword>
<dbReference type="InterPro" id="IPR016195">
    <property type="entry name" value="Pol/histidinol_Pase-like"/>
</dbReference>
<dbReference type="InterPro" id="IPR002738">
    <property type="entry name" value="RNase_P_p30"/>
</dbReference>
<dbReference type="AlphaFoldDB" id="A0AAF0IIS7"/>
<evidence type="ECO:0000256" key="2">
    <source>
        <dbReference type="ARBA" id="ARBA00007331"/>
    </source>
</evidence>
<reference evidence="5" key="1">
    <citation type="submission" date="2023-03" db="EMBL/GenBank/DDBJ databases">
        <title>Emydomyces testavorans Genome Sequence.</title>
        <authorList>
            <person name="Hoyer L."/>
        </authorList>
    </citation>
    <scope>NUCLEOTIDE SEQUENCE</scope>
    <source>
        <strain evidence="5">16-2883</strain>
    </source>
</reference>
<organism evidence="5 6">
    <name type="scientific">Emydomyces testavorans</name>
    <dbReference type="NCBI Taxonomy" id="2070801"/>
    <lineage>
        <taxon>Eukaryota</taxon>
        <taxon>Fungi</taxon>
        <taxon>Dikarya</taxon>
        <taxon>Ascomycota</taxon>
        <taxon>Pezizomycotina</taxon>
        <taxon>Eurotiomycetes</taxon>
        <taxon>Eurotiomycetidae</taxon>
        <taxon>Onygenales</taxon>
        <taxon>Nannizziopsiaceae</taxon>
        <taxon>Emydomyces</taxon>
    </lineage>
</organism>
<evidence type="ECO:0000256" key="3">
    <source>
        <dbReference type="ARBA" id="ARBA00022694"/>
    </source>
</evidence>
<keyword evidence="5" id="KW-0378">Hydrolase</keyword>
<dbReference type="GO" id="GO:0003723">
    <property type="term" value="F:RNA binding"/>
    <property type="evidence" value="ECO:0007669"/>
    <property type="project" value="TreeGrafter"/>
</dbReference>
<evidence type="ECO:0000256" key="4">
    <source>
        <dbReference type="SAM" id="MobiDB-lite"/>
    </source>
</evidence>
<keyword evidence="3" id="KW-0819">tRNA processing</keyword>
<name>A0AAF0IIS7_9EURO</name>
<evidence type="ECO:0000313" key="5">
    <source>
        <dbReference type="EMBL" id="WEW58438.1"/>
    </source>
</evidence>
<dbReference type="GO" id="GO:0008033">
    <property type="term" value="P:tRNA processing"/>
    <property type="evidence" value="ECO:0007669"/>
    <property type="project" value="UniProtKB-KW"/>
</dbReference>
<gene>
    <name evidence="5" type="primary">RPP1</name>
    <name evidence="5" type="ORF">PRK78_003906</name>
</gene>
<feature type="region of interest" description="Disordered" evidence="4">
    <location>
        <begin position="247"/>
        <end position="303"/>
    </location>
</feature>
<dbReference type="GO" id="GO:0005655">
    <property type="term" value="C:nucleolar ribonuclease P complex"/>
    <property type="evidence" value="ECO:0007669"/>
    <property type="project" value="TreeGrafter"/>
</dbReference>
<comment type="similarity">
    <text evidence="2">Belongs to the eukaryotic/archaeal RNase P protein component 3 family.</text>
</comment>
<evidence type="ECO:0000256" key="1">
    <source>
        <dbReference type="ARBA" id="ARBA00004123"/>
    </source>
</evidence>
<dbReference type="Gene3D" id="3.20.20.140">
    <property type="entry name" value="Metal-dependent hydrolases"/>
    <property type="match status" value="1"/>
</dbReference>
<dbReference type="GO" id="GO:0004526">
    <property type="term" value="F:ribonuclease P activity"/>
    <property type="evidence" value="ECO:0007669"/>
    <property type="project" value="UniProtKB-EC"/>
</dbReference>
<dbReference type="EMBL" id="CP120628">
    <property type="protein sequence ID" value="WEW58438.1"/>
    <property type="molecule type" value="Genomic_DNA"/>
</dbReference>
<accession>A0AAF0IIS7</accession>
<dbReference type="FunFam" id="3.20.20.140:FF:000053">
    <property type="entry name" value="Ribonuclease P complex subunit Pop2"/>
    <property type="match status" value="1"/>
</dbReference>
<dbReference type="Proteomes" id="UP001219355">
    <property type="component" value="Chromosome 2"/>
</dbReference>
<dbReference type="Pfam" id="PF01876">
    <property type="entry name" value="RNase_P_p30"/>
    <property type="match status" value="1"/>
</dbReference>
<dbReference type="PANTHER" id="PTHR13031:SF0">
    <property type="entry name" value="RIBONUCLEASE P PROTEIN SUBUNIT P30"/>
    <property type="match status" value="1"/>
</dbReference>
<dbReference type="EC" id="3.1.26.5" evidence="5"/>
<dbReference type="SUPFAM" id="SSF89550">
    <property type="entry name" value="PHP domain-like"/>
    <property type="match status" value="1"/>
</dbReference>
<evidence type="ECO:0000313" key="6">
    <source>
        <dbReference type="Proteomes" id="UP001219355"/>
    </source>
</evidence>
<comment type="subcellular location">
    <subcellularLocation>
        <location evidence="1">Nucleus</location>
    </subcellularLocation>
</comment>
<sequence length="303" mass="32884">MFYDLNVPYTPNDANIHNILHFLADLGYSTVALSQSISTKLPPNQSPPDLPTNVPRALTLLTRLNLTVSDPSQTPRLTTLIQSYSLLAIRPTNEKSLTHACTNLDCDIISLDLSVRLPFHFKFKTLSAAISRGVRFEICYGPGVTGSGLESRRNLIGNAIALVRATRGRGIIISSEAKQALGVRAPWDVINLACLWGLTQEAAKDALCDEARKVVALAGMKRTSWRGTVDVVFGGVVTGDKVARSERKSEVSRSGSGVKRKSSDPEGTVISEPQLSKREMKRRAKKARLEDGGNDTPANSSKT</sequence>
<protein>
    <submittedName>
        <fullName evidence="5">RNA-binding RNA processing protein rpp1</fullName>
        <ecNumber evidence="5">3.1.26.5</ecNumber>
    </submittedName>
</protein>